<keyword evidence="2" id="KW-0472">Membrane</keyword>
<evidence type="ECO:0000256" key="2">
    <source>
        <dbReference type="SAM" id="Phobius"/>
    </source>
</evidence>
<gene>
    <name evidence="3" type="ORF">CKAH01_04527</name>
</gene>
<organism evidence="3 4">
    <name type="scientific">Colletotrichum kahawae</name>
    <name type="common">Coffee berry disease fungus</name>
    <dbReference type="NCBI Taxonomy" id="34407"/>
    <lineage>
        <taxon>Eukaryota</taxon>
        <taxon>Fungi</taxon>
        <taxon>Dikarya</taxon>
        <taxon>Ascomycota</taxon>
        <taxon>Pezizomycotina</taxon>
        <taxon>Sordariomycetes</taxon>
        <taxon>Hypocreomycetidae</taxon>
        <taxon>Glomerellales</taxon>
        <taxon>Glomerellaceae</taxon>
        <taxon>Colletotrichum</taxon>
        <taxon>Colletotrichum gloeosporioides species complex</taxon>
    </lineage>
</organism>
<sequence length="124" mass="13913">MSFFQGDPRPGEQPAPPPRALTPVEVGVIIGTITVFFAAIGSLFYYRNRKAKKRRVDNRQTSYGNNHPDTGQAKSDDGSSREAELADLEIPPPTRKKRIWNDFGSGREHENDRKPTSNLAMPHH</sequence>
<dbReference type="EMBL" id="VYYT01000113">
    <property type="protein sequence ID" value="KAK2767959.1"/>
    <property type="molecule type" value="Genomic_DNA"/>
</dbReference>
<keyword evidence="4" id="KW-1185">Reference proteome</keyword>
<feature type="region of interest" description="Disordered" evidence="1">
    <location>
        <begin position="1"/>
        <end position="21"/>
    </location>
</feature>
<evidence type="ECO:0000313" key="4">
    <source>
        <dbReference type="Proteomes" id="UP001281614"/>
    </source>
</evidence>
<keyword evidence="2" id="KW-0812">Transmembrane</keyword>
<protein>
    <submittedName>
        <fullName evidence="3">Uncharacterized protein</fullName>
    </submittedName>
</protein>
<proteinExistence type="predicted"/>
<feature type="compositionally biased region" description="Polar residues" evidence="1">
    <location>
        <begin position="59"/>
        <end position="73"/>
    </location>
</feature>
<comment type="caution">
    <text evidence="3">The sequence shown here is derived from an EMBL/GenBank/DDBJ whole genome shotgun (WGS) entry which is preliminary data.</text>
</comment>
<feature type="region of interest" description="Disordered" evidence="1">
    <location>
        <begin position="51"/>
        <end position="124"/>
    </location>
</feature>
<accession>A0AAD9YHU9</accession>
<name>A0AAD9YHU9_COLKA</name>
<evidence type="ECO:0000313" key="3">
    <source>
        <dbReference type="EMBL" id="KAK2767959.1"/>
    </source>
</evidence>
<dbReference type="Proteomes" id="UP001281614">
    <property type="component" value="Unassembled WGS sequence"/>
</dbReference>
<reference evidence="3" key="1">
    <citation type="submission" date="2023-02" db="EMBL/GenBank/DDBJ databases">
        <title>Colletotrichum kahawae CIFC_Que2 genome sequencing and assembly.</title>
        <authorList>
            <person name="Baroncelli R."/>
        </authorList>
    </citation>
    <scope>NUCLEOTIDE SEQUENCE</scope>
    <source>
        <strain evidence="3">CIFC_Que2</strain>
    </source>
</reference>
<feature type="compositionally biased region" description="Basic and acidic residues" evidence="1">
    <location>
        <begin position="105"/>
        <end position="115"/>
    </location>
</feature>
<feature type="compositionally biased region" description="Basic and acidic residues" evidence="1">
    <location>
        <begin position="74"/>
        <end position="84"/>
    </location>
</feature>
<feature type="transmembrane region" description="Helical" evidence="2">
    <location>
        <begin position="26"/>
        <end position="46"/>
    </location>
</feature>
<keyword evidence="2" id="KW-1133">Transmembrane helix</keyword>
<dbReference type="AlphaFoldDB" id="A0AAD9YHU9"/>
<evidence type="ECO:0000256" key="1">
    <source>
        <dbReference type="SAM" id="MobiDB-lite"/>
    </source>
</evidence>
<feature type="compositionally biased region" description="Pro residues" evidence="1">
    <location>
        <begin position="11"/>
        <end position="20"/>
    </location>
</feature>